<protein>
    <submittedName>
        <fullName evidence="2">(apollo) hypothetical protein</fullName>
    </submittedName>
</protein>
<sequence>MHVLHARTHSHNINIVLQCHQTALRLTDLTQKIPRRKECFKNSDNVTTFEAWKEAESIAHCSYNPPENKSSYTEPPPAAYESYSEDDDDSVKDPHYKSSSSSRSSSSSSSSSSTSTSTAITNNVQVLPTNGQVELVSIQTSAETNNEEIQEAVQNENESINQDETVEQNISMNEIEENSNVKKSRKRVARVEEWLSNKAKKLRNTGKCYISRSKTKKIIPARSLKPPCGDKCKMECSTKIDEDCRRKILAKYWGLGDITLQRNFINSSTKAIVPAFRFSGKEKPRGYNNAYYFDVDNEKIRVFMLRFLESGHSFLPNDTVFVRIACALKLQQRMYTPEDYMRIMQTCKKNKPMQVLRMTKEDLLSSANLEKRITNRKSH</sequence>
<feature type="compositionally biased region" description="Low complexity" evidence="1">
    <location>
        <begin position="98"/>
        <end position="118"/>
    </location>
</feature>
<evidence type="ECO:0000256" key="1">
    <source>
        <dbReference type="SAM" id="MobiDB-lite"/>
    </source>
</evidence>
<dbReference type="PANTHER" id="PTHR10773">
    <property type="entry name" value="DNA-DIRECTED RNA POLYMERASES I, II, AND III SUBUNIT RPABC2"/>
    <property type="match status" value="1"/>
</dbReference>
<name>A0A8S3XJ89_PARAO</name>
<comment type="caution">
    <text evidence="2">The sequence shown here is derived from an EMBL/GenBank/DDBJ whole genome shotgun (WGS) entry which is preliminary data.</text>
</comment>
<feature type="region of interest" description="Disordered" evidence="1">
    <location>
        <begin position="62"/>
        <end position="125"/>
    </location>
</feature>
<reference evidence="2" key="1">
    <citation type="submission" date="2021-04" db="EMBL/GenBank/DDBJ databases">
        <authorList>
            <person name="Tunstrom K."/>
        </authorList>
    </citation>
    <scope>NUCLEOTIDE SEQUENCE</scope>
</reference>
<dbReference type="OrthoDB" id="6776127at2759"/>
<organism evidence="2 3">
    <name type="scientific">Parnassius apollo</name>
    <name type="common">Apollo butterfly</name>
    <name type="synonym">Papilio apollo</name>
    <dbReference type="NCBI Taxonomy" id="110799"/>
    <lineage>
        <taxon>Eukaryota</taxon>
        <taxon>Metazoa</taxon>
        <taxon>Ecdysozoa</taxon>
        <taxon>Arthropoda</taxon>
        <taxon>Hexapoda</taxon>
        <taxon>Insecta</taxon>
        <taxon>Pterygota</taxon>
        <taxon>Neoptera</taxon>
        <taxon>Endopterygota</taxon>
        <taxon>Lepidoptera</taxon>
        <taxon>Glossata</taxon>
        <taxon>Ditrysia</taxon>
        <taxon>Papilionoidea</taxon>
        <taxon>Papilionidae</taxon>
        <taxon>Parnassiinae</taxon>
        <taxon>Parnassini</taxon>
        <taxon>Parnassius</taxon>
        <taxon>Parnassius</taxon>
    </lineage>
</organism>
<gene>
    <name evidence="2" type="ORF">PAPOLLO_LOCUS17917</name>
</gene>
<dbReference type="EMBL" id="CAJQZP010001153">
    <property type="protein sequence ID" value="CAG5023326.1"/>
    <property type="molecule type" value="Genomic_DNA"/>
</dbReference>
<dbReference type="Proteomes" id="UP000691718">
    <property type="component" value="Unassembled WGS sequence"/>
</dbReference>
<keyword evidence="3" id="KW-1185">Reference proteome</keyword>
<evidence type="ECO:0000313" key="2">
    <source>
        <dbReference type="EMBL" id="CAG5023326.1"/>
    </source>
</evidence>
<dbReference type="AlphaFoldDB" id="A0A8S3XJ89"/>
<dbReference type="PANTHER" id="PTHR10773:SF19">
    <property type="match status" value="1"/>
</dbReference>
<accession>A0A8S3XJ89</accession>
<evidence type="ECO:0000313" key="3">
    <source>
        <dbReference type="Proteomes" id="UP000691718"/>
    </source>
</evidence>
<proteinExistence type="predicted"/>